<feature type="region of interest" description="Disordered" evidence="5">
    <location>
        <begin position="156"/>
        <end position="202"/>
    </location>
</feature>
<feature type="region of interest" description="Disordered" evidence="5">
    <location>
        <begin position="1328"/>
        <end position="1352"/>
    </location>
</feature>
<dbReference type="Pfam" id="PF07714">
    <property type="entry name" value="PK_Tyr_Ser-Thr"/>
    <property type="match status" value="3"/>
</dbReference>
<evidence type="ECO:0000259" key="6">
    <source>
        <dbReference type="PROSITE" id="PS50011"/>
    </source>
</evidence>
<dbReference type="PANTHER" id="PTHR44329:SF288">
    <property type="entry name" value="MITOGEN-ACTIVATED PROTEIN KINASE KINASE KINASE 20"/>
    <property type="match status" value="1"/>
</dbReference>
<organism evidence="7 8">
    <name type="scientific">Marasmius crinis-equi</name>
    <dbReference type="NCBI Taxonomy" id="585013"/>
    <lineage>
        <taxon>Eukaryota</taxon>
        <taxon>Fungi</taxon>
        <taxon>Dikarya</taxon>
        <taxon>Basidiomycota</taxon>
        <taxon>Agaricomycotina</taxon>
        <taxon>Agaricomycetes</taxon>
        <taxon>Agaricomycetidae</taxon>
        <taxon>Agaricales</taxon>
        <taxon>Marasmiineae</taxon>
        <taxon>Marasmiaceae</taxon>
        <taxon>Marasmius</taxon>
    </lineage>
</organism>
<keyword evidence="3" id="KW-0418">Kinase</keyword>
<evidence type="ECO:0000256" key="1">
    <source>
        <dbReference type="ARBA" id="ARBA00022679"/>
    </source>
</evidence>
<keyword evidence="4" id="KW-0067">ATP-binding</keyword>
<proteinExistence type="predicted"/>
<dbReference type="Gene3D" id="1.10.510.10">
    <property type="entry name" value="Transferase(Phosphotransferase) domain 1"/>
    <property type="match status" value="3"/>
</dbReference>
<dbReference type="InterPro" id="IPR051681">
    <property type="entry name" value="Ser/Thr_Kinases-Pseudokinases"/>
</dbReference>
<dbReference type="PROSITE" id="PS00108">
    <property type="entry name" value="PROTEIN_KINASE_ST"/>
    <property type="match status" value="1"/>
</dbReference>
<dbReference type="SUPFAM" id="SSF56112">
    <property type="entry name" value="Protein kinase-like (PK-like)"/>
    <property type="match status" value="3"/>
</dbReference>
<comment type="caution">
    <text evidence="7">The sequence shown here is derived from an EMBL/GenBank/DDBJ whole genome shotgun (WGS) entry which is preliminary data.</text>
</comment>
<dbReference type="PROSITE" id="PS50011">
    <property type="entry name" value="PROTEIN_KINASE_DOM"/>
    <property type="match status" value="3"/>
</dbReference>
<feature type="domain" description="Protein kinase" evidence="6">
    <location>
        <begin position="836"/>
        <end position="1100"/>
    </location>
</feature>
<dbReference type="InterPro" id="IPR001245">
    <property type="entry name" value="Ser-Thr/Tyr_kinase_cat_dom"/>
</dbReference>
<keyword evidence="1" id="KW-0808">Transferase</keyword>
<evidence type="ECO:0000313" key="8">
    <source>
        <dbReference type="Proteomes" id="UP001465976"/>
    </source>
</evidence>
<dbReference type="PANTHER" id="PTHR44329">
    <property type="entry name" value="SERINE/THREONINE-PROTEIN KINASE TNNI3K-RELATED"/>
    <property type="match status" value="1"/>
</dbReference>
<feature type="non-terminal residue" evidence="7">
    <location>
        <position position="1"/>
    </location>
</feature>
<dbReference type="CDD" id="cd21037">
    <property type="entry name" value="MLKL_NTD"/>
    <property type="match status" value="1"/>
</dbReference>
<dbReference type="PRINTS" id="PR00109">
    <property type="entry name" value="TYRKINASE"/>
</dbReference>
<keyword evidence="2" id="KW-0547">Nucleotide-binding</keyword>
<evidence type="ECO:0000256" key="2">
    <source>
        <dbReference type="ARBA" id="ARBA00022741"/>
    </source>
</evidence>
<protein>
    <recommendedName>
        <fullName evidence="6">Protein kinase domain-containing protein</fullName>
    </recommendedName>
</protein>
<feature type="domain" description="Protein kinase" evidence="6">
    <location>
        <begin position="1"/>
        <end position="79"/>
    </location>
</feature>
<dbReference type="PROSITE" id="PS00109">
    <property type="entry name" value="PROTEIN_KINASE_TYR"/>
    <property type="match status" value="1"/>
</dbReference>
<evidence type="ECO:0000256" key="4">
    <source>
        <dbReference type="ARBA" id="ARBA00022840"/>
    </source>
</evidence>
<dbReference type="InterPro" id="IPR011009">
    <property type="entry name" value="Kinase-like_dom_sf"/>
</dbReference>
<feature type="region of interest" description="Disordered" evidence="5">
    <location>
        <begin position="1215"/>
        <end position="1241"/>
    </location>
</feature>
<dbReference type="InterPro" id="IPR059179">
    <property type="entry name" value="MLKL-like_MCAfunc"/>
</dbReference>
<name>A0ABR3EV47_9AGAR</name>
<dbReference type="EMBL" id="JBAHYK010001776">
    <property type="protein sequence ID" value="KAL0566780.1"/>
    <property type="molecule type" value="Genomic_DNA"/>
</dbReference>
<accession>A0ABR3EV47</accession>
<feature type="compositionally biased region" description="Polar residues" evidence="5">
    <location>
        <begin position="1337"/>
        <end position="1346"/>
    </location>
</feature>
<dbReference type="Proteomes" id="UP001465976">
    <property type="component" value="Unassembled WGS sequence"/>
</dbReference>
<sequence>DIYAYAGVCYEIFTGNTPFHELTDVAVVLAVVFDKRHPSRPENILELTDPMWEIMVSCWAHEAHLRPTADDVLSRVATMRSLKTGEAVELQSTPDWNSHDLMEISKNAEQPPVDTTTVVRLLQKKQTRMEASPSSTLNTSMIEAKADVLMGEFSRGSNSLSAGEASKAESFSTSDESRQHPSAVDSNSHKNSSSPSPDGVTGEFKERLAQTAPDSLTPSTEMHSTNTVSRMTQVGKDPWIAFTESVQLLADDVEATFRGLQPAIEALVAFITLCEQVPVNRHGTRQLCILCGRLLEAIIRYQPLPPYTLEAAYEDVNTCITEVWRRRRAEAWDQLSWGRSLLQLKRIQKDIEQSRVPIQNCFHRFQLATVADTNQWQSEFAEAAREDHEEVIAYLSEVQHHELIHELSRVQGVRMLHKQEEINNNMKQLMVMMQTFLGKLNNEHEQKRHIGLAENLYEIQKTTNALLPDLHLISGEITDVDEHMIAGTIISDIFRGLYLHSRVVAIKVVRAVVEDDEYTRRRFDQEVQIWHKIYNVDKGKYILPFYGWSLAEDMRPYMVSPWQESGTVLTYIRNNDARVDYRKLILNIARGIHVLHYRMDPPVLHGDIRGENIVIDAEGNPLIADFGLSTVRLSNNLVDDLRGTVFTQRILMAQLYRWYAPEVYTGTVSLSSDVYSFAMTILELLTHNVPFMEFRHPQEVVAVVMYGSSPKRPTNARVMERGLDDELWGLLVECWSRLPGARPGIVEVLERLVRSVDGLENILRMVEDMLSDEQECRRLLEVRGDEAQKCLDTLQLLADGPNISTLLRSSILKMMLHLSKRSRLCLNCLIIKNVKRLGEYPVGGGGFGDVWKGEIGEQMVCLKVVKVYLRPDVTHRIEDYMREAIVWQQLSHPNLLPFVGMYYLDETRQQLCLVSPWMERGDLSRYLKGKPRKDVDHQGLAYDVAAGLAYLHERKIVHGDLKSVNVLVTPDERACIGDFGLSRVADSHGLRLSTSTSGPIRGTIRWLSPELLEPPCRSSTRSDIYAYAGVCYEIFTGKTPFHELIDVAVMVAVLLHKQHPSRPENLFELTDPMWEIMVSCWAHEADLRPTADDVLSHVGTLRSQKTGAVVGLRMPPNWNFTSLAQVWRNVDHPSVDTTPLVRLLQKKKQTQIDVSPSTSILSAFGNRKDGSTELLVNPPPPPSPDITVQPQSADESEPVDFDDKDFWVGHSWQAKLGPHTSSRPSSGCAPALSPKPHLPASALPPMGAINANTPRISYEPSNKEGTFSMPIDLDDMVFEPIEEFDLGASSEFESCGQWEISPHLQPESGDEPMTVDFDNQKFLAGGSRQVVGPHVNSPASASSTSLPEPASQIPASSIQLLDEIGANSDPFTPCGSIHVNDDAVLTPIEDFDLDASSVLKAPNEMDVEPSSESLQLWGVYC</sequence>
<keyword evidence="8" id="KW-1185">Reference proteome</keyword>
<dbReference type="InterPro" id="IPR008271">
    <property type="entry name" value="Ser/Thr_kinase_AS"/>
</dbReference>
<dbReference type="InterPro" id="IPR008266">
    <property type="entry name" value="Tyr_kinase_AS"/>
</dbReference>
<gene>
    <name evidence="7" type="ORF">V5O48_015226</name>
</gene>
<evidence type="ECO:0000256" key="3">
    <source>
        <dbReference type="ARBA" id="ARBA00022777"/>
    </source>
</evidence>
<dbReference type="SMART" id="SM00220">
    <property type="entry name" value="S_TKc"/>
    <property type="match status" value="2"/>
</dbReference>
<reference evidence="7 8" key="1">
    <citation type="submission" date="2024-02" db="EMBL/GenBank/DDBJ databases">
        <title>A draft genome for the cacao thread blight pathogen Marasmius crinis-equi.</title>
        <authorList>
            <person name="Cohen S.P."/>
            <person name="Baruah I.K."/>
            <person name="Amoako-Attah I."/>
            <person name="Bukari Y."/>
            <person name="Meinhardt L.W."/>
            <person name="Bailey B.A."/>
        </authorList>
    </citation>
    <scope>NUCLEOTIDE SEQUENCE [LARGE SCALE GENOMIC DNA]</scope>
    <source>
        <strain evidence="7 8">GH-76</strain>
    </source>
</reference>
<feature type="region of interest" description="Disordered" evidence="5">
    <location>
        <begin position="1163"/>
        <end position="1198"/>
    </location>
</feature>
<dbReference type="InterPro" id="IPR000719">
    <property type="entry name" value="Prot_kinase_dom"/>
</dbReference>
<feature type="domain" description="Protein kinase" evidence="6">
    <location>
        <begin position="479"/>
        <end position="763"/>
    </location>
</feature>
<evidence type="ECO:0000313" key="7">
    <source>
        <dbReference type="EMBL" id="KAL0566780.1"/>
    </source>
</evidence>
<evidence type="ECO:0000256" key="5">
    <source>
        <dbReference type="SAM" id="MobiDB-lite"/>
    </source>
</evidence>